<evidence type="ECO:0000313" key="3">
    <source>
        <dbReference type="EMBL" id="KAF8365217.1"/>
    </source>
</evidence>
<dbReference type="OrthoDB" id="5061070at2759"/>
<dbReference type="Proteomes" id="UP000655225">
    <property type="component" value="Unassembled WGS sequence"/>
</dbReference>
<dbReference type="Pfam" id="PF02212">
    <property type="entry name" value="GED"/>
    <property type="match status" value="1"/>
</dbReference>
<gene>
    <name evidence="3" type="ORF">HHK36_032768</name>
</gene>
<dbReference type="InterPro" id="IPR003130">
    <property type="entry name" value="GED"/>
</dbReference>
<evidence type="ECO:0000256" key="1">
    <source>
        <dbReference type="SAM" id="MobiDB-lite"/>
    </source>
</evidence>
<comment type="caution">
    <text evidence="3">The sequence shown here is derived from an EMBL/GenBank/DDBJ whole genome shotgun (WGS) entry which is preliminary data.</text>
</comment>
<feature type="domain" description="Dynamin GTPase effector" evidence="2">
    <location>
        <begin position="125"/>
        <end position="184"/>
    </location>
</feature>
<keyword evidence="4" id="KW-1185">Reference proteome</keyword>
<feature type="compositionally biased region" description="Polar residues" evidence="1">
    <location>
        <begin position="65"/>
        <end position="78"/>
    </location>
</feature>
<evidence type="ECO:0000259" key="2">
    <source>
        <dbReference type="Pfam" id="PF02212"/>
    </source>
</evidence>
<proteinExistence type="predicted"/>
<feature type="region of interest" description="Disordered" evidence="1">
    <location>
        <begin position="61"/>
        <end position="85"/>
    </location>
</feature>
<name>A0A834Y4Z3_TETSI</name>
<dbReference type="AlphaFoldDB" id="A0A834Y4Z3"/>
<dbReference type="EMBL" id="JABCRI010000925">
    <property type="protein sequence ID" value="KAF8365217.1"/>
    <property type="molecule type" value="Genomic_DNA"/>
</dbReference>
<dbReference type="GO" id="GO:0005525">
    <property type="term" value="F:GTP binding"/>
    <property type="evidence" value="ECO:0007669"/>
    <property type="project" value="InterPro"/>
</dbReference>
<accession>A0A834Y4Z3</accession>
<sequence>MESAHDSRGSLHEGLEALGFPRCNPRVFGYSSDWTSEKAHGDGLHLLYSVKNLVNKERMLEESPSVASKRQRLNQSIKESAHDSRGSLHEGLEALGFPRCNPRVFGYSSDWTSEKAHGDGLHLLYSVKNLVNKGIDRELANEFMGPHGGGLERMLEESPSVASKRQRLNQSIKVLRESKDVVANITDRIAAYAN</sequence>
<reference evidence="3 4" key="1">
    <citation type="submission" date="2020-04" db="EMBL/GenBank/DDBJ databases">
        <title>Plant Genome Project.</title>
        <authorList>
            <person name="Zhang R.-G."/>
        </authorList>
    </citation>
    <scope>NUCLEOTIDE SEQUENCE [LARGE SCALE GENOMIC DNA]</scope>
    <source>
        <strain evidence="3">YNK0</strain>
        <tissue evidence="3">Leaf</tissue>
    </source>
</reference>
<dbReference type="GO" id="GO:0003924">
    <property type="term" value="F:GTPase activity"/>
    <property type="evidence" value="ECO:0007669"/>
    <property type="project" value="InterPro"/>
</dbReference>
<organism evidence="3 4">
    <name type="scientific">Tetracentron sinense</name>
    <name type="common">Spur-leaf</name>
    <dbReference type="NCBI Taxonomy" id="13715"/>
    <lineage>
        <taxon>Eukaryota</taxon>
        <taxon>Viridiplantae</taxon>
        <taxon>Streptophyta</taxon>
        <taxon>Embryophyta</taxon>
        <taxon>Tracheophyta</taxon>
        <taxon>Spermatophyta</taxon>
        <taxon>Magnoliopsida</taxon>
        <taxon>Trochodendrales</taxon>
        <taxon>Trochodendraceae</taxon>
        <taxon>Tetracentron</taxon>
    </lineage>
</organism>
<evidence type="ECO:0000313" key="4">
    <source>
        <dbReference type="Proteomes" id="UP000655225"/>
    </source>
</evidence>
<protein>
    <recommendedName>
        <fullName evidence="2">Dynamin GTPase effector domain-containing protein</fullName>
    </recommendedName>
</protein>